<sequence length="69" mass="7259">MNLLLVLFGLGLAALGGYGVVHPQRIVNIGAKAHFEDSTLSERGELVQRGKGAIVVLLGMITIFTGLIV</sequence>
<evidence type="ECO:0000256" key="1">
    <source>
        <dbReference type="SAM" id="Phobius"/>
    </source>
</evidence>
<gene>
    <name evidence="2" type="ORF">ACFO0N_11185</name>
</gene>
<accession>A0ABD5PCS5</accession>
<name>A0ABD5PCS5_9EURY</name>
<keyword evidence="1" id="KW-0472">Membrane</keyword>
<keyword evidence="1" id="KW-1133">Transmembrane helix</keyword>
<reference evidence="2 3" key="1">
    <citation type="journal article" date="2019" name="Int. J. Syst. Evol. Microbiol.">
        <title>The Global Catalogue of Microorganisms (GCM) 10K type strain sequencing project: providing services to taxonomists for standard genome sequencing and annotation.</title>
        <authorList>
            <consortium name="The Broad Institute Genomics Platform"/>
            <consortium name="The Broad Institute Genome Sequencing Center for Infectious Disease"/>
            <person name="Wu L."/>
            <person name="Ma J."/>
        </authorList>
    </citation>
    <scope>NUCLEOTIDE SEQUENCE [LARGE SCALE GENOMIC DNA]</scope>
    <source>
        <strain evidence="2 3">CGMCC 1.12553</strain>
    </source>
</reference>
<organism evidence="2 3">
    <name type="scientific">Halobium salinum</name>
    <dbReference type="NCBI Taxonomy" id="1364940"/>
    <lineage>
        <taxon>Archaea</taxon>
        <taxon>Methanobacteriati</taxon>
        <taxon>Methanobacteriota</taxon>
        <taxon>Stenosarchaea group</taxon>
        <taxon>Halobacteria</taxon>
        <taxon>Halobacteriales</taxon>
        <taxon>Haloferacaceae</taxon>
        <taxon>Halobium</taxon>
    </lineage>
</organism>
<evidence type="ECO:0000313" key="3">
    <source>
        <dbReference type="Proteomes" id="UP001595921"/>
    </source>
</evidence>
<dbReference type="AlphaFoldDB" id="A0ABD5PCS5"/>
<evidence type="ECO:0008006" key="4">
    <source>
        <dbReference type="Google" id="ProtNLM"/>
    </source>
</evidence>
<keyword evidence="3" id="KW-1185">Reference proteome</keyword>
<proteinExistence type="predicted"/>
<dbReference type="RefSeq" id="WP_267623752.1">
    <property type="nucleotide sequence ID" value="NZ_JAODIW010000008.1"/>
</dbReference>
<evidence type="ECO:0000313" key="2">
    <source>
        <dbReference type="EMBL" id="MFC4358503.1"/>
    </source>
</evidence>
<protein>
    <recommendedName>
        <fullName evidence="4">Preprotein translocase subunit SecG</fullName>
    </recommendedName>
</protein>
<feature type="transmembrane region" description="Helical" evidence="1">
    <location>
        <begin position="47"/>
        <end position="68"/>
    </location>
</feature>
<dbReference type="Proteomes" id="UP001595921">
    <property type="component" value="Unassembled WGS sequence"/>
</dbReference>
<dbReference type="EMBL" id="JBHSDS010000006">
    <property type="protein sequence ID" value="MFC4358503.1"/>
    <property type="molecule type" value="Genomic_DNA"/>
</dbReference>
<comment type="caution">
    <text evidence="2">The sequence shown here is derived from an EMBL/GenBank/DDBJ whole genome shotgun (WGS) entry which is preliminary data.</text>
</comment>
<keyword evidence="1" id="KW-0812">Transmembrane</keyword>